<dbReference type="Gene3D" id="3.40.1410.10">
    <property type="entry name" value="Chorismate lyase-like"/>
    <property type="match status" value="1"/>
</dbReference>
<dbReference type="Gene3D" id="1.10.10.10">
    <property type="entry name" value="Winged helix-like DNA-binding domain superfamily/Winged helix DNA-binding domain"/>
    <property type="match status" value="1"/>
</dbReference>
<evidence type="ECO:0000256" key="3">
    <source>
        <dbReference type="ARBA" id="ARBA00023163"/>
    </source>
</evidence>
<evidence type="ECO:0000313" key="5">
    <source>
        <dbReference type="EMBL" id="ASN04253.1"/>
    </source>
</evidence>
<dbReference type="GO" id="GO:0003700">
    <property type="term" value="F:DNA-binding transcription factor activity"/>
    <property type="evidence" value="ECO:0007669"/>
    <property type="project" value="InterPro"/>
</dbReference>
<evidence type="ECO:0000259" key="4">
    <source>
        <dbReference type="PROSITE" id="PS50949"/>
    </source>
</evidence>
<feature type="domain" description="HTH gntR-type" evidence="4">
    <location>
        <begin position="21"/>
        <end position="89"/>
    </location>
</feature>
<evidence type="ECO:0000256" key="1">
    <source>
        <dbReference type="ARBA" id="ARBA00023015"/>
    </source>
</evidence>
<dbReference type="SUPFAM" id="SSF46785">
    <property type="entry name" value="Winged helix' DNA-binding domain"/>
    <property type="match status" value="1"/>
</dbReference>
<dbReference type="EMBL" id="CP022437">
    <property type="protein sequence ID" value="ASN04253.1"/>
    <property type="molecule type" value="Genomic_DNA"/>
</dbReference>
<protein>
    <recommendedName>
        <fullName evidence="4">HTH gntR-type domain-containing protein</fullName>
    </recommendedName>
</protein>
<dbReference type="Pfam" id="PF07702">
    <property type="entry name" value="UTRA"/>
    <property type="match status" value="1"/>
</dbReference>
<proteinExistence type="predicted"/>
<name>A0A221M9C5_9BACI</name>
<keyword evidence="1" id="KW-0805">Transcription regulation</keyword>
<dbReference type="GO" id="GO:0045892">
    <property type="term" value="P:negative regulation of DNA-templated transcription"/>
    <property type="evidence" value="ECO:0007669"/>
    <property type="project" value="TreeGrafter"/>
</dbReference>
<dbReference type="InterPro" id="IPR050679">
    <property type="entry name" value="Bact_HTH_transcr_reg"/>
</dbReference>
<keyword evidence="3" id="KW-0804">Transcription</keyword>
<keyword evidence="2" id="KW-0238">DNA-binding</keyword>
<keyword evidence="6" id="KW-1185">Reference proteome</keyword>
<accession>A0A221M9C5</accession>
<dbReference type="FunFam" id="1.10.10.10:FF:000079">
    <property type="entry name" value="GntR family transcriptional regulator"/>
    <property type="match status" value="1"/>
</dbReference>
<dbReference type="Proteomes" id="UP000204391">
    <property type="component" value="Chromosome"/>
</dbReference>
<dbReference type="PRINTS" id="PR00035">
    <property type="entry name" value="HTHGNTR"/>
</dbReference>
<dbReference type="KEGG" id="vne:CFK40_04135"/>
<dbReference type="InterPro" id="IPR036390">
    <property type="entry name" value="WH_DNA-bd_sf"/>
</dbReference>
<dbReference type="InterPro" id="IPR011663">
    <property type="entry name" value="UTRA"/>
</dbReference>
<sequence>MFLLSCEMRGYMISVSRQNPLALYIQLKELIIDKIEGGEWKQGEMIPRELDLQQMYNVSRTTVRQALTELVFEGKLERIQGKGTFVAEKKLEPIRPELTGFTQDMEEKGHKVQSIILFKDIVVPNKKVQRILKLGTQDKVWKLDRIRLVDGLPIGYHETFINISLTPNAELDKYNFASESLYQALVKEEILLGDSEETVEANFPNEVHSKMLGIETPTPVLEIMRTSNLKDGRPYEFSNMVYRADKYKYSIKLKHQ</sequence>
<gene>
    <name evidence="5" type="ORF">CFK40_04135</name>
</gene>
<dbReference type="PROSITE" id="PS50949">
    <property type="entry name" value="HTH_GNTR"/>
    <property type="match status" value="1"/>
</dbReference>
<dbReference type="SMART" id="SM00866">
    <property type="entry name" value="UTRA"/>
    <property type="match status" value="1"/>
</dbReference>
<organism evidence="5 6">
    <name type="scientific">Virgibacillus necropolis</name>
    <dbReference type="NCBI Taxonomy" id="163877"/>
    <lineage>
        <taxon>Bacteria</taxon>
        <taxon>Bacillati</taxon>
        <taxon>Bacillota</taxon>
        <taxon>Bacilli</taxon>
        <taxon>Bacillales</taxon>
        <taxon>Bacillaceae</taxon>
        <taxon>Virgibacillus</taxon>
    </lineage>
</organism>
<evidence type="ECO:0000313" key="6">
    <source>
        <dbReference type="Proteomes" id="UP000204391"/>
    </source>
</evidence>
<evidence type="ECO:0000256" key="2">
    <source>
        <dbReference type="ARBA" id="ARBA00023125"/>
    </source>
</evidence>
<dbReference type="PANTHER" id="PTHR44846">
    <property type="entry name" value="MANNOSYL-D-GLYCERATE TRANSPORT/METABOLISM SYSTEM REPRESSOR MNGR-RELATED"/>
    <property type="match status" value="1"/>
</dbReference>
<dbReference type="Pfam" id="PF00392">
    <property type="entry name" value="GntR"/>
    <property type="match status" value="1"/>
</dbReference>
<dbReference type="SMART" id="SM00345">
    <property type="entry name" value="HTH_GNTR"/>
    <property type="match status" value="1"/>
</dbReference>
<dbReference type="InterPro" id="IPR028978">
    <property type="entry name" value="Chorismate_lyase_/UTRA_dom_sf"/>
</dbReference>
<reference evidence="5 6" key="1">
    <citation type="journal article" date="2003" name="Int. J. Syst. Evol. Microbiol.">
        <title>Virgibacillus carmonensis sp. nov., Virgibacillus necropolis sp. nov. and Virgibacillus picturae sp. nov., three novel species isolated from deteriorated mural paintings, transfer of the species of the genus salibacillus to Virgibacillus, as Virgibacillus marismortui comb. nov. and Virgibacillus salexigens comb. nov., and emended description of the genus Virgibacillus.</title>
        <authorList>
            <person name="Heyrman J."/>
            <person name="Logan N.A."/>
            <person name="Busse H.J."/>
            <person name="Balcaen A."/>
            <person name="Lebbe L."/>
            <person name="Rodriguez-Diaz M."/>
            <person name="Swings J."/>
            <person name="De Vos P."/>
        </authorList>
    </citation>
    <scope>NUCLEOTIDE SEQUENCE [LARGE SCALE GENOMIC DNA]</scope>
    <source>
        <strain evidence="5 6">LMG 19488</strain>
    </source>
</reference>
<dbReference type="GO" id="GO:0003677">
    <property type="term" value="F:DNA binding"/>
    <property type="evidence" value="ECO:0007669"/>
    <property type="project" value="UniProtKB-KW"/>
</dbReference>
<dbReference type="AlphaFoldDB" id="A0A221M9C5"/>
<dbReference type="InterPro" id="IPR000524">
    <property type="entry name" value="Tscrpt_reg_HTH_GntR"/>
</dbReference>
<dbReference type="SUPFAM" id="SSF64288">
    <property type="entry name" value="Chorismate lyase-like"/>
    <property type="match status" value="1"/>
</dbReference>
<dbReference type="CDD" id="cd07377">
    <property type="entry name" value="WHTH_GntR"/>
    <property type="match status" value="1"/>
</dbReference>
<dbReference type="PANTHER" id="PTHR44846:SF1">
    <property type="entry name" value="MANNOSYL-D-GLYCERATE TRANSPORT_METABOLISM SYSTEM REPRESSOR MNGR-RELATED"/>
    <property type="match status" value="1"/>
</dbReference>
<dbReference type="InterPro" id="IPR036388">
    <property type="entry name" value="WH-like_DNA-bd_sf"/>
</dbReference>